<gene>
    <name evidence="2" type="ORF">Ctaglu_09320</name>
</gene>
<name>A0A401UIM4_9CLOT</name>
<evidence type="ECO:0000313" key="3">
    <source>
        <dbReference type="Proteomes" id="UP000287872"/>
    </source>
</evidence>
<comment type="caution">
    <text evidence="2">The sequence shown here is derived from an EMBL/GenBank/DDBJ whole genome shotgun (WGS) entry which is preliminary data.</text>
</comment>
<protein>
    <submittedName>
        <fullName evidence="2">Uncharacterized protein</fullName>
    </submittedName>
</protein>
<dbReference type="Proteomes" id="UP000287872">
    <property type="component" value="Unassembled WGS sequence"/>
</dbReference>
<keyword evidence="1" id="KW-1133">Transmembrane helix</keyword>
<sequence>MIKIMFAMNILVIITALLFFIMGIKYFKNDKYNKRCMKCILGGTSITGICIIIGALLFVPTFFPI</sequence>
<dbReference type="AlphaFoldDB" id="A0A401UIM4"/>
<keyword evidence="3" id="KW-1185">Reference proteome</keyword>
<organism evidence="2 3">
    <name type="scientific">Clostridium tagluense</name>
    <dbReference type="NCBI Taxonomy" id="360422"/>
    <lineage>
        <taxon>Bacteria</taxon>
        <taxon>Bacillati</taxon>
        <taxon>Bacillota</taxon>
        <taxon>Clostridia</taxon>
        <taxon>Eubacteriales</taxon>
        <taxon>Clostridiaceae</taxon>
        <taxon>Clostridium</taxon>
    </lineage>
</organism>
<accession>A0A401UIM4</accession>
<feature type="transmembrane region" description="Helical" evidence="1">
    <location>
        <begin position="39"/>
        <end position="63"/>
    </location>
</feature>
<proteinExistence type="predicted"/>
<feature type="transmembrane region" description="Helical" evidence="1">
    <location>
        <begin position="6"/>
        <end position="27"/>
    </location>
</feature>
<dbReference type="RefSeq" id="WP_124998595.1">
    <property type="nucleotide sequence ID" value="NZ_BHYK01000004.1"/>
</dbReference>
<keyword evidence="1" id="KW-0472">Membrane</keyword>
<evidence type="ECO:0000313" key="2">
    <source>
        <dbReference type="EMBL" id="GCD09309.1"/>
    </source>
</evidence>
<dbReference type="GeneID" id="77243707"/>
<dbReference type="EMBL" id="BHYK01000004">
    <property type="protein sequence ID" value="GCD09309.1"/>
    <property type="molecule type" value="Genomic_DNA"/>
</dbReference>
<dbReference type="OrthoDB" id="9986615at2"/>
<evidence type="ECO:0000256" key="1">
    <source>
        <dbReference type="SAM" id="Phobius"/>
    </source>
</evidence>
<reference evidence="2 3" key="1">
    <citation type="submission" date="2018-11" db="EMBL/GenBank/DDBJ databases">
        <title>Genome sequencing and assembly of Clostridium tagluense strain A121.</title>
        <authorList>
            <person name="Murakami T."/>
            <person name="Segawa T."/>
            <person name="Shcherbakova V.A."/>
            <person name="Mori H."/>
            <person name="Yoshimura Y."/>
        </authorList>
    </citation>
    <scope>NUCLEOTIDE SEQUENCE [LARGE SCALE GENOMIC DNA]</scope>
    <source>
        <strain evidence="2 3">A121</strain>
    </source>
</reference>
<keyword evidence="1" id="KW-0812">Transmembrane</keyword>